<protein>
    <recommendedName>
        <fullName evidence="2">Gfd2/YDR514C-like C-terminal domain-containing protein</fullName>
    </recommendedName>
</protein>
<dbReference type="PANTHER" id="PTHR28083:SF1">
    <property type="entry name" value="GOOD FOR FULL DBP5 ACTIVITY PROTEIN 2"/>
    <property type="match status" value="1"/>
</dbReference>
<feature type="region of interest" description="Disordered" evidence="1">
    <location>
        <begin position="279"/>
        <end position="299"/>
    </location>
</feature>
<feature type="region of interest" description="Disordered" evidence="1">
    <location>
        <begin position="34"/>
        <end position="57"/>
    </location>
</feature>
<dbReference type="InterPro" id="IPR036397">
    <property type="entry name" value="RNaseH_sf"/>
</dbReference>
<name>A0AAN6PLF5_9PEZI</name>
<organism evidence="3 4">
    <name type="scientific">Parachaetomium inaequale</name>
    <dbReference type="NCBI Taxonomy" id="2588326"/>
    <lineage>
        <taxon>Eukaryota</taxon>
        <taxon>Fungi</taxon>
        <taxon>Dikarya</taxon>
        <taxon>Ascomycota</taxon>
        <taxon>Pezizomycotina</taxon>
        <taxon>Sordariomycetes</taxon>
        <taxon>Sordariomycetidae</taxon>
        <taxon>Sordariales</taxon>
        <taxon>Chaetomiaceae</taxon>
        <taxon>Parachaetomium</taxon>
    </lineage>
</organism>
<proteinExistence type="predicted"/>
<dbReference type="EMBL" id="MU854330">
    <property type="protein sequence ID" value="KAK4043209.1"/>
    <property type="molecule type" value="Genomic_DNA"/>
</dbReference>
<dbReference type="SUPFAM" id="SSF53098">
    <property type="entry name" value="Ribonuclease H-like"/>
    <property type="match status" value="1"/>
</dbReference>
<accession>A0AAN6PLF5</accession>
<comment type="caution">
    <text evidence="3">The sequence shown here is derived from an EMBL/GenBank/DDBJ whole genome shotgun (WGS) entry which is preliminary data.</text>
</comment>
<dbReference type="InterPro" id="IPR048519">
    <property type="entry name" value="Gfd2/YDR514C-like_C"/>
</dbReference>
<evidence type="ECO:0000256" key="1">
    <source>
        <dbReference type="SAM" id="MobiDB-lite"/>
    </source>
</evidence>
<reference evidence="4" key="1">
    <citation type="journal article" date="2023" name="Mol. Phylogenet. Evol.">
        <title>Genome-scale phylogeny and comparative genomics of the fungal order Sordariales.</title>
        <authorList>
            <person name="Hensen N."/>
            <person name="Bonometti L."/>
            <person name="Westerberg I."/>
            <person name="Brannstrom I.O."/>
            <person name="Guillou S."/>
            <person name="Cros-Aarteil S."/>
            <person name="Calhoun S."/>
            <person name="Haridas S."/>
            <person name="Kuo A."/>
            <person name="Mondo S."/>
            <person name="Pangilinan J."/>
            <person name="Riley R."/>
            <person name="LaButti K."/>
            <person name="Andreopoulos B."/>
            <person name="Lipzen A."/>
            <person name="Chen C."/>
            <person name="Yan M."/>
            <person name="Daum C."/>
            <person name="Ng V."/>
            <person name="Clum A."/>
            <person name="Steindorff A."/>
            <person name="Ohm R.A."/>
            <person name="Martin F."/>
            <person name="Silar P."/>
            <person name="Natvig D.O."/>
            <person name="Lalanne C."/>
            <person name="Gautier V."/>
            <person name="Ament-Velasquez S.L."/>
            <person name="Kruys A."/>
            <person name="Hutchinson M.I."/>
            <person name="Powell A.J."/>
            <person name="Barry K."/>
            <person name="Miller A.N."/>
            <person name="Grigoriev I.V."/>
            <person name="Debuchy R."/>
            <person name="Gladieux P."/>
            <person name="Hiltunen Thoren M."/>
            <person name="Johannesson H."/>
        </authorList>
    </citation>
    <scope>NUCLEOTIDE SEQUENCE [LARGE SCALE GENOMIC DNA]</scope>
    <source>
        <strain evidence="4">CBS 284.82</strain>
    </source>
</reference>
<dbReference type="InterPro" id="IPR040151">
    <property type="entry name" value="Gfd2/YDR514C-like"/>
</dbReference>
<dbReference type="GO" id="GO:0005634">
    <property type="term" value="C:nucleus"/>
    <property type="evidence" value="ECO:0007669"/>
    <property type="project" value="TreeGrafter"/>
</dbReference>
<feature type="domain" description="Gfd2/YDR514C-like C-terminal" evidence="2">
    <location>
        <begin position="346"/>
        <end position="534"/>
    </location>
</feature>
<dbReference type="Proteomes" id="UP001303115">
    <property type="component" value="Unassembled WGS sequence"/>
</dbReference>
<sequence length="616" mass="68584">MAADEQLLRHLRDLSGDDADVWKDFEPTSWRAFLPEGEEESEAGDSAPGAVLSPLDDGDYASDDSAEMILNFHKLTPAEKASQGGRGSCKLSKARQFASEEVAFPRKVAELEKVEWKVTGLGLGDLSAGGEFFVPWRLIENYPDMFVGKANGVRAAPLFELNALHEKRVWDLYYIHCPPEMKMKPVVFAPTYQFQHLLDVVNAKLETQLTIPPGRNEERFIMSFGIGNSPVPRFLGRSDSAESFRALCKAIPAPHPDDDLTKVTQLGVEEFKKLLKRTRADRKKGKKSDRNRPKRIKAHGEWGRSIKRAQRYLGLRGRAVDGAAAKLGDLDLGRPMANEPENSVLFVAIDIEAWEQDQGLITEVGIAMLDTAEAQDIAPGEGGQNWFQLIEARHIRVKENSWATNSRYVRGCADHFSFGTTEFIQQSLVAQLIKDVIDNATFVDPADGTKKPRPVVLVFHESASDIKYLKYLSYYVEAARNVVEVVDTRQMHQYLVRSNDSASLASVLGYLGISYRYLHNAGNDAVYTLQAMVGLVVKKMGMSAERRREKAEGHVPYSDFKEKDGWTSGENTDGGEPVGLPATPVGWGSEDPSGQDWGSEDVSSQRWPSESQTWED</sequence>
<evidence type="ECO:0000259" key="2">
    <source>
        <dbReference type="Pfam" id="PF21762"/>
    </source>
</evidence>
<dbReference type="AlphaFoldDB" id="A0AAN6PLF5"/>
<dbReference type="PANTHER" id="PTHR28083">
    <property type="entry name" value="GOOD FOR FULL DBP5 ACTIVITY PROTEIN 2"/>
    <property type="match status" value="1"/>
</dbReference>
<feature type="compositionally biased region" description="Polar residues" evidence="1">
    <location>
        <begin position="601"/>
        <end position="616"/>
    </location>
</feature>
<evidence type="ECO:0000313" key="3">
    <source>
        <dbReference type="EMBL" id="KAK4043209.1"/>
    </source>
</evidence>
<dbReference type="GO" id="GO:0003676">
    <property type="term" value="F:nucleic acid binding"/>
    <property type="evidence" value="ECO:0007669"/>
    <property type="project" value="InterPro"/>
</dbReference>
<dbReference type="Pfam" id="PF21762">
    <property type="entry name" value="DEDDh_C"/>
    <property type="match status" value="1"/>
</dbReference>
<feature type="compositionally biased region" description="Basic residues" evidence="1">
    <location>
        <begin position="279"/>
        <end position="297"/>
    </location>
</feature>
<keyword evidence="4" id="KW-1185">Reference proteome</keyword>
<dbReference type="Gene3D" id="3.30.420.10">
    <property type="entry name" value="Ribonuclease H-like superfamily/Ribonuclease H"/>
    <property type="match status" value="1"/>
</dbReference>
<gene>
    <name evidence="3" type="ORF">C8A01DRAFT_32699</name>
</gene>
<feature type="compositionally biased region" description="Basic and acidic residues" evidence="1">
    <location>
        <begin position="547"/>
        <end position="565"/>
    </location>
</feature>
<dbReference type="InterPro" id="IPR012337">
    <property type="entry name" value="RNaseH-like_sf"/>
</dbReference>
<evidence type="ECO:0000313" key="4">
    <source>
        <dbReference type="Proteomes" id="UP001303115"/>
    </source>
</evidence>
<feature type="region of interest" description="Disordered" evidence="1">
    <location>
        <begin position="547"/>
        <end position="616"/>
    </location>
</feature>